<comment type="caution">
    <text evidence="10">The sequence shown here is derived from an EMBL/GenBank/DDBJ whole genome shotgun (WGS) entry which is preliminary data.</text>
</comment>
<evidence type="ECO:0000256" key="3">
    <source>
        <dbReference type="ARBA" id="ARBA00022741"/>
    </source>
</evidence>
<dbReference type="Pfam" id="PF12399">
    <property type="entry name" value="BCA_ABC_TP_C"/>
    <property type="match status" value="1"/>
</dbReference>
<name>A0ABD5W6Q3_9EURY</name>
<dbReference type="SMART" id="SM00382">
    <property type="entry name" value="AAA"/>
    <property type="match status" value="1"/>
</dbReference>
<evidence type="ECO:0000256" key="1">
    <source>
        <dbReference type="ARBA" id="ARBA00005417"/>
    </source>
</evidence>
<keyword evidence="3" id="KW-0547">Nucleotide-binding</keyword>
<gene>
    <name evidence="10" type="ORF">ACFQQG_17445</name>
</gene>
<evidence type="ECO:0000256" key="4">
    <source>
        <dbReference type="ARBA" id="ARBA00022840"/>
    </source>
</evidence>
<dbReference type="PROSITE" id="PS50893">
    <property type="entry name" value="ABC_TRANSPORTER_2"/>
    <property type="match status" value="1"/>
</dbReference>
<evidence type="ECO:0000256" key="6">
    <source>
        <dbReference type="ARBA" id="ARBA00056071"/>
    </source>
</evidence>
<organism evidence="10 11">
    <name type="scientific">Halovenus salina</name>
    <dbReference type="NCBI Taxonomy" id="1510225"/>
    <lineage>
        <taxon>Archaea</taxon>
        <taxon>Methanobacteriati</taxon>
        <taxon>Methanobacteriota</taxon>
        <taxon>Stenosarchaea group</taxon>
        <taxon>Halobacteria</taxon>
        <taxon>Halobacteriales</taxon>
        <taxon>Haloarculaceae</taxon>
        <taxon>Halovenus</taxon>
    </lineage>
</organism>
<dbReference type="FunFam" id="3.40.50.300:FF:000421">
    <property type="entry name" value="Branched-chain amino acid ABC transporter ATP-binding protein"/>
    <property type="match status" value="1"/>
</dbReference>
<dbReference type="PANTHER" id="PTHR45772">
    <property type="entry name" value="CONSERVED COMPONENT OF ABC TRANSPORTER FOR NATURAL AMINO ACIDS-RELATED"/>
    <property type="match status" value="1"/>
</dbReference>
<keyword evidence="4 10" id="KW-0067">ATP-binding</keyword>
<proteinExistence type="inferred from homology"/>
<evidence type="ECO:0000313" key="11">
    <source>
        <dbReference type="Proteomes" id="UP001596445"/>
    </source>
</evidence>
<dbReference type="InterPro" id="IPR027417">
    <property type="entry name" value="P-loop_NTPase"/>
</dbReference>
<evidence type="ECO:0000256" key="8">
    <source>
        <dbReference type="SAM" id="MobiDB-lite"/>
    </source>
</evidence>
<dbReference type="GeneID" id="76631823"/>
<dbReference type="EMBL" id="JBHSZI010000001">
    <property type="protein sequence ID" value="MFC7059642.1"/>
    <property type="molecule type" value="Genomic_DNA"/>
</dbReference>
<dbReference type="AlphaFoldDB" id="A0ABD5W6Q3"/>
<comment type="function">
    <text evidence="6">Probable component of a branched-chain amino-acid transport system.</text>
</comment>
<dbReference type="GO" id="GO:0006865">
    <property type="term" value="P:amino acid transport"/>
    <property type="evidence" value="ECO:0007669"/>
    <property type="project" value="UniProtKB-KW"/>
</dbReference>
<evidence type="ECO:0000256" key="5">
    <source>
        <dbReference type="ARBA" id="ARBA00022970"/>
    </source>
</evidence>
<protein>
    <recommendedName>
        <fullName evidence="7">Probable branched-chain amino acid transport ATP-binding protein LivG</fullName>
    </recommendedName>
</protein>
<sequence>MSRADETGEQTDNSESAVEPAVAPSSAVLGVEGLTRTFGEVLAVDRVSLGVETGELRAIIGPNGAGKTTLFNCIMGTLAPTDGSVYLNESEITDQGEEQRPHLGMARSFQSNQLFADQTVLENIRLVVQTAQQGAFSMDLLRSHYDVGRDRAIEIADDVGLTADLDAEAKNLPHGEQRRLGIAMALATDPDVLLLDEPTSGMSPAATTETASLIEEIRDDRGLTVVLIEHDMDVVLSISDRITVLNRGEIIATDQPAEIQENKAVQDAYLGGMREEI</sequence>
<dbReference type="GO" id="GO:0005524">
    <property type="term" value="F:ATP binding"/>
    <property type="evidence" value="ECO:0007669"/>
    <property type="project" value="UniProtKB-KW"/>
</dbReference>
<reference evidence="10 11" key="1">
    <citation type="journal article" date="2019" name="Int. J. Syst. Evol. Microbiol.">
        <title>The Global Catalogue of Microorganisms (GCM) 10K type strain sequencing project: providing services to taxonomists for standard genome sequencing and annotation.</title>
        <authorList>
            <consortium name="The Broad Institute Genomics Platform"/>
            <consortium name="The Broad Institute Genome Sequencing Center for Infectious Disease"/>
            <person name="Wu L."/>
            <person name="Ma J."/>
        </authorList>
    </citation>
    <scope>NUCLEOTIDE SEQUENCE [LARGE SCALE GENOMIC DNA]</scope>
    <source>
        <strain evidence="10 11">JCM 30072</strain>
    </source>
</reference>
<accession>A0ABD5W6Q3</accession>
<keyword evidence="11" id="KW-1185">Reference proteome</keyword>
<dbReference type="Gene3D" id="3.40.50.300">
    <property type="entry name" value="P-loop containing nucleotide triphosphate hydrolases"/>
    <property type="match status" value="1"/>
</dbReference>
<dbReference type="RefSeq" id="WP_267162426.1">
    <property type="nucleotide sequence ID" value="NZ_CP112972.1"/>
</dbReference>
<keyword evidence="5" id="KW-0029">Amino-acid transport</keyword>
<evidence type="ECO:0000313" key="10">
    <source>
        <dbReference type="EMBL" id="MFC7059642.1"/>
    </source>
</evidence>
<dbReference type="InterPro" id="IPR051120">
    <property type="entry name" value="ABC_AA/LPS_Transport"/>
</dbReference>
<dbReference type="InterPro" id="IPR003593">
    <property type="entry name" value="AAA+_ATPase"/>
</dbReference>
<dbReference type="CDD" id="cd03219">
    <property type="entry name" value="ABC_Mj1267_LivG_branched"/>
    <property type="match status" value="1"/>
</dbReference>
<evidence type="ECO:0000259" key="9">
    <source>
        <dbReference type="PROSITE" id="PS50893"/>
    </source>
</evidence>
<dbReference type="SUPFAM" id="SSF52540">
    <property type="entry name" value="P-loop containing nucleoside triphosphate hydrolases"/>
    <property type="match status" value="1"/>
</dbReference>
<dbReference type="Pfam" id="PF00005">
    <property type="entry name" value="ABC_tran"/>
    <property type="match status" value="1"/>
</dbReference>
<dbReference type="PANTHER" id="PTHR45772:SF3">
    <property type="entry name" value="ABC TRANSPORTER ATP-BINDING PROTEIN"/>
    <property type="match status" value="1"/>
</dbReference>
<feature type="region of interest" description="Disordered" evidence="8">
    <location>
        <begin position="1"/>
        <end position="22"/>
    </location>
</feature>
<evidence type="ECO:0000256" key="7">
    <source>
        <dbReference type="ARBA" id="ARBA00072811"/>
    </source>
</evidence>
<comment type="similarity">
    <text evidence="1">Belongs to the ABC transporter superfamily.</text>
</comment>
<keyword evidence="2" id="KW-0813">Transport</keyword>
<feature type="domain" description="ABC transporter" evidence="9">
    <location>
        <begin position="29"/>
        <end position="272"/>
    </location>
</feature>
<dbReference type="InterPro" id="IPR003439">
    <property type="entry name" value="ABC_transporter-like_ATP-bd"/>
</dbReference>
<dbReference type="Proteomes" id="UP001596445">
    <property type="component" value="Unassembled WGS sequence"/>
</dbReference>
<dbReference type="InterPro" id="IPR032823">
    <property type="entry name" value="BCA_ABC_TP_C"/>
</dbReference>
<evidence type="ECO:0000256" key="2">
    <source>
        <dbReference type="ARBA" id="ARBA00022448"/>
    </source>
</evidence>